<organism evidence="2 3">
    <name type="scientific">Dictyocaulus viviparus</name>
    <name type="common">Bovine lungworm</name>
    <dbReference type="NCBI Taxonomy" id="29172"/>
    <lineage>
        <taxon>Eukaryota</taxon>
        <taxon>Metazoa</taxon>
        <taxon>Ecdysozoa</taxon>
        <taxon>Nematoda</taxon>
        <taxon>Chromadorea</taxon>
        <taxon>Rhabditida</taxon>
        <taxon>Rhabditina</taxon>
        <taxon>Rhabditomorpha</taxon>
        <taxon>Strongyloidea</taxon>
        <taxon>Metastrongylidae</taxon>
        <taxon>Dictyocaulus</taxon>
    </lineage>
</organism>
<proteinExistence type="predicted"/>
<evidence type="ECO:0000313" key="3">
    <source>
        <dbReference type="Proteomes" id="UP000053766"/>
    </source>
</evidence>
<dbReference type="Proteomes" id="UP000053766">
    <property type="component" value="Unassembled WGS sequence"/>
</dbReference>
<dbReference type="EMBL" id="KN716207">
    <property type="protein sequence ID" value="KJH50378.1"/>
    <property type="molecule type" value="Genomic_DNA"/>
</dbReference>
<evidence type="ECO:0000313" key="2">
    <source>
        <dbReference type="EMBL" id="KJH50378.1"/>
    </source>
</evidence>
<keyword evidence="3" id="KW-1185">Reference proteome</keyword>
<keyword evidence="1" id="KW-0732">Signal</keyword>
<feature type="signal peptide" evidence="1">
    <location>
        <begin position="1"/>
        <end position="15"/>
    </location>
</feature>
<evidence type="ECO:0008006" key="4">
    <source>
        <dbReference type="Google" id="ProtNLM"/>
    </source>
</evidence>
<dbReference type="OrthoDB" id="5779409at2759"/>
<reference evidence="2 3" key="1">
    <citation type="submission" date="2013-11" db="EMBL/GenBank/DDBJ databases">
        <title>Draft genome of the bovine lungworm Dictyocaulus viviparus.</title>
        <authorList>
            <person name="Mitreva M."/>
        </authorList>
    </citation>
    <scope>NUCLEOTIDE SEQUENCE [LARGE SCALE GENOMIC DNA]</scope>
    <source>
        <strain evidence="2 3">HannoverDv2000</strain>
    </source>
</reference>
<dbReference type="PANTHER" id="PTHR34401">
    <property type="entry name" value="PROTEIN CBG12388-RELATED"/>
    <property type="match status" value="1"/>
</dbReference>
<protein>
    <recommendedName>
        <fullName evidence="4">Chondroitin proteoglycan 4 domain-containing protein</fullName>
    </recommendedName>
</protein>
<dbReference type="PANTHER" id="PTHR34401:SF6">
    <property type="entry name" value="DUF19 DOMAIN-CONTAINING PROTEIN"/>
    <property type="match status" value="1"/>
</dbReference>
<accession>A0A0D8Y0J1</accession>
<evidence type="ECO:0000256" key="1">
    <source>
        <dbReference type="SAM" id="SignalP"/>
    </source>
</evidence>
<reference evidence="3" key="2">
    <citation type="journal article" date="2016" name="Sci. Rep.">
        <title>Dictyocaulus viviparus genome, variome and transcriptome elucidate lungworm biology and support future intervention.</title>
        <authorList>
            <person name="McNulty S.N."/>
            <person name="Strube C."/>
            <person name="Rosa B.A."/>
            <person name="Martin J.C."/>
            <person name="Tyagi R."/>
            <person name="Choi Y.J."/>
            <person name="Wang Q."/>
            <person name="Hallsworth Pepin K."/>
            <person name="Zhang X."/>
            <person name="Ozersky P."/>
            <person name="Wilson R.K."/>
            <person name="Sternberg P.W."/>
            <person name="Gasser R.B."/>
            <person name="Mitreva M."/>
        </authorList>
    </citation>
    <scope>NUCLEOTIDE SEQUENCE [LARGE SCALE GENOMIC DNA]</scope>
    <source>
        <strain evidence="3">HannoverDv2000</strain>
    </source>
</reference>
<feature type="chain" id="PRO_5013243750" description="Chondroitin proteoglycan 4 domain-containing protein" evidence="1">
    <location>
        <begin position="16"/>
        <end position="233"/>
    </location>
</feature>
<name>A0A0D8Y0J1_DICVI</name>
<sequence>MRVYFVFIFVSVVDAGHRLDKITEGAMQVLDNAHLDSTIRQCSCAEDSDCVKSMQQQARQCSNQCWHIFNEISTQPAALYKCVASKISTLTSFISCISDRLKSCVESNQGPQIPQVDIRKMFNIGEQRLNATGTEIINSGPIASIRPIAEAVMTFGGCVKRCFVEEKNANGFCYENKRCQPLITKDNLRYALRSCLSAVDWKSNAAELCECANKAGLSRDLKNICPLLRVVGG</sequence>
<dbReference type="AlphaFoldDB" id="A0A0D8Y0J1"/>
<gene>
    <name evidence="2" type="ORF">DICVIV_03458</name>
</gene>